<comment type="caution">
    <text evidence="10">The sequence shown here is derived from an EMBL/GenBank/DDBJ whole genome shotgun (WGS) entry which is preliminary data.</text>
</comment>
<evidence type="ECO:0000313" key="11">
    <source>
        <dbReference type="Proteomes" id="UP001229421"/>
    </source>
</evidence>
<dbReference type="SUPFAM" id="SSF103473">
    <property type="entry name" value="MFS general substrate transporter"/>
    <property type="match status" value="1"/>
</dbReference>
<evidence type="ECO:0000313" key="10">
    <source>
        <dbReference type="EMBL" id="KAK1420863.1"/>
    </source>
</evidence>
<dbReference type="Gene3D" id="3.30.559.10">
    <property type="entry name" value="Chloramphenicol acetyltransferase-like domain"/>
    <property type="match status" value="2"/>
</dbReference>
<evidence type="ECO:0000256" key="4">
    <source>
        <dbReference type="ARBA" id="ARBA00022989"/>
    </source>
</evidence>
<evidence type="ECO:0000256" key="2">
    <source>
        <dbReference type="ARBA" id="ARBA00022448"/>
    </source>
</evidence>
<feature type="transmembrane region" description="Helical" evidence="8">
    <location>
        <begin position="720"/>
        <end position="740"/>
    </location>
</feature>
<dbReference type="Pfam" id="PF00083">
    <property type="entry name" value="Sugar_tr"/>
    <property type="match status" value="1"/>
</dbReference>
<proteinExistence type="inferred from homology"/>
<gene>
    <name evidence="10" type="ORF">QVD17_22785</name>
</gene>
<dbReference type="Proteomes" id="UP001229421">
    <property type="component" value="Unassembled WGS sequence"/>
</dbReference>
<dbReference type="GO" id="GO:0022857">
    <property type="term" value="F:transmembrane transporter activity"/>
    <property type="evidence" value="ECO:0007669"/>
    <property type="project" value="InterPro"/>
</dbReference>
<feature type="transmembrane region" description="Helical" evidence="8">
    <location>
        <begin position="427"/>
        <end position="445"/>
    </location>
</feature>
<feature type="transmembrane region" description="Helical" evidence="8">
    <location>
        <begin position="451"/>
        <end position="470"/>
    </location>
</feature>
<feature type="region of interest" description="Disordered" evidence="7">
    <location>
        <begin position="1"/>
        <end position="20"/>
    </location>
</feature>
<keyword evidence="5 8" id="KW-0472">Membrane</keyword>
<organism evidence="10 11">
    <name type="scientific">Tagetes erecta</name>
    <name type="common">African marigold</name>
    <dbReference type="NCBI Taxonomy" id="13708"/>
    <lineage>
        <taxon>Eukaryota</taxon>
        <taxon>Viridiplantae</taxon>
        <taxon>Streptophyta</taxon>
        <taxon>Embryophyta</taxon>
        <taxon>Tracheophyta</taxon>
        <taxon>Spermatophyta</taxon>
        <taxon>Magnoliopsida</taxon>
        <taxon>eudicotyledons</taxon>
        <taxon>Gunneridae</taxon>
        <taxon>Pentapetalae</taxon>
        <taxon>asterids</taxon>
        <taxon>campanulids</taxon>
        <taxon>Asterales</taxon>
        <taxon>Asteraceae</taxon>
        <taxon>Asteroideae</taxon>
        <taxon>Heliantheae alliance</taxon>
        <taxon>Tageteae</taxon>
        <taxon>Tagetes</taxon>
    </lineage>
</organism>
<dbReference type="PROSITE" id="PS50850">
    <property type="entry name" value="MFS"/>
    <property type="match status" value="1"/>
</dbReference>
<evidence type="ECO:0000256" key="1">
    <source>
        <dbReference type="ARBA" id="ARBA00004141"/>
    </source>
</evidence>
<dbReference type="InterPro" id="IPR023213">
    <property type="entry name" value="CAT-like_dom_sf"/>
</dbReference>
<evidence type="ECO:0000259" key="9">
    <source>
        <dbReference type="PROSITE" id="PS50850"/>
    </source>
</evidence>
<feature type="transmembrane region" description="Helical" evidence="8">
    <location>
        <begin position="752"/>
        <end position="775"/>
    </location>
</feature>
<evidence type="ECO:0000256" key="8">
    <source>
        <dbReference type="SAM" id="Phobius"/>
    </source>
</evidence>
<comment type="similarity">
    <text evidence="6">Belongs to the major facilitator superfamily. Phosphate:H(+) symporter (TC 2.A.1.9) family.</text>
</comment>
<keyword evidence="3 8" id="KW-0812">Transmembrane</keyword>
<dbReference type="Gene3D" id="1.20.1250.20">
    <property type="entry name" value="MFS general substrate transporter like domains"/>
    <property type="match status" value="1"/>
</dbReference>
<evidence type="ECO:0000256" key="6">
    <source>
        <dbReference type="ARBA" id="ARBA00044504"/>
    </source>
</evidence>
<dbReference type="PANTHER" id="PTHR23511">
    <property type="entry name" value="SYNAPTIC VESICLE GLYCOPROTEIN 2"/>
    <property type="match status" value="1"/>
</dbReference>
<evidence type="ECO:0000256" key="3">
    <source>
        <dbReference type="ARBA" id="ARBA00022692"/>
    </source>
</evidence>
<dbReference type="AlphaFoldDB" id="A0AAD8KFW2"/>
<feature type="compositionally biased region" description="Basic and acidic residues" evidence="7">
    <location>
        <begin position="10"/>
        <end position="20"/>
    </location>
</feature>
<keyword evidence="4 8" id="KW-1133">Transmembrane helix</keyword>
<feature type="domain" description="Major facilitator superfamily (MFS) profile" evidence="9">
    <location>
        <begin position="360"/>
        <end position="806"/>
    </location>
</feature>
<dbReference type="EMBL" id="JAUHHV010000006">
    <property type="protein sequence ID" value="KAK1420863.1"/>
    <property type="molecule type" value="Genomic_DNA"/>
</dbReference>
<dbReference type="InterPro" id="IPR005828">
    <property type="entry name" value="MFS_sugar_transport-like"/>
</dbReference>
<accession>A0AAD8KFW2</accession>
<feature type="transmembrane region" description="Helical" evidence="8">
    <location>
        <begin position="397"/>
        <end position="415"/>
    </location>
</feature>
<name>A0AAD8KFW2_TARER</name>
<feature type="transmembrane region" description="Helical" evidence="8">
    <location>
        <begin position="619"/>
        <end position="638"/>
    </location>
</feature>
<reference evidence="10" key="1">
    <citation type="journal article" date="2023" name="bioRxiv">
        <title>Improved chromosome-level genome assembly for marigold (Tagetes erecta).</title>
        <authorList>
            <person name="Jiang F."/>
            <person name="Yuan L."/>
            <person name="Wang S."/>
            <person name="Wang H."/>
            <person name="Xu D."/>
            <person name="Wang A."/>
            <person name="Fan W."/>
        </authorList>
    </citation>
    <scope>NUCLEOTIDE SEQUENCE</scope>
    <source>
        <strain evidence="10">WSJ</strain>
        <tissue evidence="10">Leaf</tissue>
    </source>
</reference>
<comment type="subcellular location">
    <subcellularLocation>
        <location evidence="1">Membrane</location>
        <topology evidence="1">Multi-pass membrane protein</topology>
    </subcellularLocation>
</comment>
<dbReference type="PANTHER" id="PTHR23511:SF44">
    <property type="entry name" value="MAJOR FACILITATOR, SUGAR TRANSPORTER, MAJOR FACILITATOR SUPERFAMILY"/>
    <property type="match status" value="1"/>
</dbReference>
<keyword evidence="2" id="KW-0813">Transport</keyword>
<dbReference type="GO" id="GO:0016020">
    <property type="term" value="C:membrane"/>
    <property type="evidence" value="ECO:0007669"/>
    <property type="project" value="UniProtKB-SubCell"/>
</dbReference>
<dbReference type="FunFam" id="1.20.1250.20:FF:000232">
    <property type="entry name" value="Organic cation/carnitine transporter 7"/>
    <property type="match status" value="1"/>
</dbReference>
<keyword evidence="11" id="KW-1185">Reference proteome</keyword>
<feature type="transmembrane region" description="Helical" evidence="8">
    <location>
        <begin position="360"/>
        <end position="385"/>
    </location>
</feature>
<feature type="transmembrane region" description="Helical" evidence="8">
    <location>
        <begin position="482"/>
        <end position="505"/>
    </location>
</feature>
<evidence type="ECO:0000256" key="5">
    <source>
        <dbReference type="ARBA" id="ARBA00023136"/>
    </source>
</evidence>
<feature type="transmembrane region" description="Helical" evidence="8">
    <location>
        <begin position="697"/>
        <end position="714"/>
    </location>
</feature>
<dbReference type="Pfam" id="PF02458">
    <property type="entry name" value="Transferase"/>
    <property type="match status" value="1"/>
</dbReference>
<feature type="transmembrane region" description="Helical" evidence="8">
    <location>
        <begin position="781"/>
        <end position="801"/>
    </location>
</feature>
<protein>
    <recommendedName>
        <fullName evidence="9">Major facilitator superfamily (MFS) profile domain-containing protein</fullName>
    </recommendedName>
</protein>
<dbReference type="InterPro" id="IPR020846">
    <property type="entry name" value="MFS_dom"/>
</dbReference>
<feature type="transmembrane region" description="Helical" evidence="8">
    <location>
        <begin position="511"/>
        <end position="532"/>
    </location>
</feature>
<sequence length="820" mass="90958">MVEDEAVVSNRKEDERSEERELTELPFNSDLISNVLSLLVPKQVTELRCGGLVIGCTFDHRVADAYSINLFLTAWAEIAQSKPISNIPSFRRSMLNPRRPPVTNNFYNKLFLPFSSLPPPRSNLLPMNPLVSRIYYMEAKDINHLQSKSSVNGNPKRSKLVTFAAYLWKLIAECEDGLNMCKMGIVVEGRERLDNKVNFKAPSLSKTMPGAMKNYFGNVLSLPYGEMNSSELKEMSLSQVCDTVHEFVDPAMTEEHFRGLIDWVELNRPEPAVAKVYVKMDENDGEAIVVSSGQRFMVDSVEFGWGKPCFGSYHFPWGGQTGLYGILISAHSFKMTDQTATYTLDEALVGVGFGKFQGWLLVYAGLGSIAEAMEVMILSFIGPSVRSEWNLSSTQESLITTVVFAGMLIGAYSWGFISDNFGRRKGLLSIAIVTSGASVLSAFSPNYISLVILRCIGGIGLGGGPTYNSWFLEFVPAPSRGIWMVIFATFWTVGTIVEAFLAWIIMPRYGWRWLLAISSIPALAALLFYELVPESPRYLCLKGQTTEAYNILKRASVVNQSQLPSGILLSDQITCSDEDLDTLEDTSLLSPKRNKKIVSKTSFSSLWMLFSPNLIKTTFLLWVLFFGNSFSYYGIILLTSELSNRHSLCASFTLLTVDGSEDATYRDVFITSLAELPGLLFAAFMVDRIGRKHSMELMFFIGFIFLLPLLLLQSEIFTMVSLFGSRMFIIGTFTIANIYAPEIYPTAVRATGVGVASSVGRIGGMICPIVAVYLVGNCHHTVAIVLFEVVIILSGLCVMFFPHETMAQELADTVSEPVSL</sequence>
<evidence type="ECO:0000256" key="7">
    <source>
        <dbReference type="SAM" id="MobiDB-lite"/>
    </source>
</evidence>
<dbReference type="InterPro" id="IPR036259">
    <property type="entry name" value="MFS_trans_sf"/>
</dbReference>